<dbReference type="AlphaFoldDB" id="A0A544VS94"/>
<feature type="domain" description="HTH gntR-type" evidence="4">
    <location>
        <begin position="1"/>
        <end position="53"/>
    </location>
</feature>
<sequence length="199" mass="21804">MGGALAPGASLRELELARRFGVARNTAREALRFVVDRGLAQHVVHQGARVVTLTETDVVELYQARRLLELSALPAAASAPAHRHDALDAAVSLVEEASVVEDPRAVDEAELAFHAAIVGLHDNARFDVFFADIGAGIRVCLAMTNRAEDVRSDSGELVAYHRTIREAIFDDPARARRLLGAHLDHYEEQMRRLVRTAAR</sequence>
<evidence type="ECO:0000313" key="5">
    <source>
        <dbReference type="EMBL" id="TQR82835.1"/>
    </source>
</evidence>
<dbReference type="SUPFAM" id="SSF48008">
    <property type="entry name" value="GntR ligand-binding domain-like"/>
    <property type="match status" value="1"/>
</dbReference>
<dbReference type="Pfam" id="PF07729">
    <property type="entry name" value="FCD"/>
    <property type="match status" value="1"/>
</dbReference>
<dbReference type="Gene3D" id="1.10.10.10">
    <property type="entry name" value="Winged helix-like DNA-binding domain superfamily/Winged helix DNA-binding domain"/>
    <property type="match status" value="1"/>
</dbReference>
<dbReference type="Gene3D" id="1.20.120.530">
    <property type="entry name" value="GntR ligand-binding domain-like"/>
    <property type="match status" value="1"/>
</dbReference>
<dbReference type="InterPro" id="IPR036388">
    <property type="entry name" value="WH-like_DNA-bd_sf"/>
</dbReference>
<evidence type="ECO:0000256" key="1">
    <source>
        <dbReference type="ARBA" id="ARBA00023015"/>
    </source>
</evidence>
<name>A0A544VS94_9MYCO</name>
<evidence type="ECO:0000313" key="6">
    <source>
        <dbReference type="Proteomes" id="UP000315759"/>
    </source>
</evidence>
<keyword evidence="2" id="KW-0238">DNA-binding</keyword>
<gene>
    <name evidence="5" type="ORF">D8S82_30090</name>
</gene>
<dbReference type="EMBL" id="VIFX01000058">
    <property type="protein sequence ID" value="TQR82835.1"/>
    <property type="molecule type" value="Genomic_DNA"/>
</dbReference>
<dbReference type="PANTHER" id="PTHR43537:SF5">
    <property type="entry name" value="UXU OPERON TRANSCRIPTIONAL REGULATOR"/>
    <property type="match status" value="1"/>
</dbReference>
<accession>A0A544VS94</accession>
<dbReference type="PANTHER" id="PTHR43537">
    <property type="entry name" value="TRANSCRIPTIONAL REGULATOR, GNTR FAMILY"/>
    <property type="match status" value="1"/>
</dbReference>
<proteinExistence type="predicted"/>
<organism evidence="5 6">
    <name type="scientific">Mycolicibacterium hodleri</name>
    <dbReference type="NCBI Taxonomy" id="49897"/>
    <lineage>
        <taxon>Bacteria</taxon>
        <taxon>Bacillati</taxon>
        <taxon>Actinomycetota</taxon>
        <taxon>Actinomycetes</taxon>
        <taxon>Mycobacteriales</taxon>
        <taxon>Mycobacteriaceae</taxon>
        <taxon>Mycolicibacterium</taxon>
    </lineage>
</organism>
<dbReference type="InterPro" id="IPR000524">
    <property type="entry name" value="Tscrpt_reg_HTH_GntR"/>
</dbReference>
<dbReference type="InterPro" id="IPR011711">
    <property type="entry name" value="GntR_C"/>
</dbReference>
<protein>
    <submittedName>
        <fullName evidence="5">GntR family transcriptional regulator</fullName>
    </submittedName>
</protein>
<dbReference type="GO" id="GO:0003677">
    <property type="term" value="F:DNA binding"/>
    <property type="evidence" value="ECO:0007669"/>
    <property type="project" value="UniProtKB-KW"/>
</dbReference>
<comment type="caution">
    <text evidence="5">The sequence shown here is derived from an EMBL/GenBank/DDBJ whole genome shotgun (WGS) entry which is preliminary data.</text>
</comment>
<dbReference type="Pfam" id="PF00392">
    <property type="entry name" value="GntR"/>
    <property type="match status" value="1"/>
</dbReference>
<keyword evidence="6" id="KW-1185">Reference proteome</keyword>
<keyword evidence="3" id="KW-0804">Transcription</keyword>
<dbReference type="GO" id="GO:0003700">
    <property type="term" value="F:DNA-binding transcription factor activity"/>
    <property type="evidence" value="ECO:0007669"/>
    <property type="project" value="InterPro"/>
</dbReference>
<dbReference type="SMART" id="SM00895">
    <property type="entry name" value="FCD"/>
    <property type="match status" value="1"/>
</dbReference>
<dbReference type="InterPro" id="IPR008920">
    <property type="entry name" value="TF_FadR/GntR_C"/>
</dbReference>
<dbReference type="InterPro" id="IPR036390">
    <property type="entry name" value="WH_DNA-bd_sf"/>
</dbReference>
<dbReference type="Proteomes" id="UP000315759">
    <property type="component" value="Unassembled WGS sequence"/>
</dbReference>
<reference evidence="5 6" key="1">
    <citation type="submission" date="2018-10" db="EMBL/GenBank/DDBJ databases">
        <title>Draft genome of Mycobacterium hodleri strain B.</title>
        <authorList>
            <person name="Amande T.J."/>
            <person name="Mcgenity T.J."/>
        </authorList>
    </citation>
    <scope>NUCLEOTIDE SEQUENCE [LARGE SCALE GENOMIC DNA]</scope>
    <source>
        <strain evidence="5 6">B</strain>
    </source>
</reference>
<keyword evidence="1" id="KW-0805">Transcription regulation</keyword>
<dbReference type="SUPFAM" id="SSF46785">
    <property type="entry name" value="Winged helix' DNA-binding domain"/>
    <property type="match status" value="1"/>
</dbReference>
<evidence type="ECO:0000259" key="4">
    <source>
        <dbReference type="PROSITE" id="PS50949"/>
    </source>
</evidence>
<evidence type="ECO:0000256" key="3">
    <source>
        <dbReference type="ARBA" id="ARBA00023163"/>
    </source>
</evidence>
<dbReference type="PROSITE" id="PS50949">
    <property type="entry name" value="HTH_GNTR"/>
    <property type="match status" value="1"/>
</dbReference>
<evidence type="ECO:0000256" key="2">
    <source>
        <dbReference type="ARBA" id="ARBA00023125"/>
    </source>
</evidence>